<dbReference type="Proteomes" id="UP000825729">
    <property type="component" value="Unassembled WGS sequence"/>
</dbReference>
<protein>
    <recommendedName>
        <fullName evidence="6">Cytochrome P450</fullName>
    </recommendedName>
</protein>
<keyword evidence="5" id="KW-1185">Reference proteome</keyword>
<dbReference type="PANTHER" id="PTHR24291:SF185">
    <property type="entry name" value="PREMNASPIRODIENE OXYGENASE-LIKE"/>
    <property type="match status" value="1"/>
</dbReference>
<dbReference type="InterPro" id="IPR036396">
    <property type="entry name" value="Cyt_P450_sf"/>
</dbReference>
<evidence type="ECO:0000256" key="3">
    <source>
        <dbReference type="RuleBase" id="RU000461"/>
    </source>
</evidence>
<dbReference type="InterPro" id="IPR050196">
    <property type="entry name" value="Cytochrome_P450_Monoox"/>
</dbReference>
<dbReference type="CDD" id="cd00302">
    <property type="entry name" value="cytochrome_P450"/>
    <property type="match status" value="1"/>
</dbReference>
<keyword evidence="2 3" id="KW-0408">Iron</keyword>
<evidence type="ECO:0000313" key="4">
    <source>
        <dbReference type="EMBL" id="KAG9454809.1"/>
    </source>
</evidence>
<evidence type="ECO:0000256" key="1">
    <source>
        <dbReference type="ARBA" id="ARBA00010617"/>
    </source>
</evidence>
<dbReference type="PRINTS" id="PR00385">
    <property type="entry name" value="P450"/>
</dbReference>
<dbReference type="SUPFAM" id="SSF48264">
    <property type="entry name" value="Cytochrome P450"/>
    <property type="match status" value="1"/>
</dbReference>
<dbReference type="PROSITE" id="PS00086">
    <property type="entry name" value="CYTOCHROME_P450"/>
    <property type="match status" value="1"/>
</dbReference>
<dbReference type="PRINTS" id="PR00463">
    <property type="entry name" value="EP450I"/>
</dbReference>
<keyword evidence="2 3" id="KW-0349">Heme</keyword>
<accession>A0AAV7F2B8</accession>
<keyword evidence="3" id="KW-0560">Oxidoreductase</keyword>
<comment type="similarity">
    <text evidence="1 3">Belongs to the cytochrome P450 family.</text>
</comment>
<dbReference type="GO" id="GO:0016705">
    <property type="term" value="F:oxidoreductase activity, acting on paired donors, with incorporation or reduction of molecular oxygen"/>
    <property type="evidence" value="ECO:0007669"/>
    <property type="project" value="InterPro"/>
</dbReference>
<dbReference type="InterPro" id="IPR002401">
    <property type="entry name" value="Cyt_P450_E_grp-I"/>
</dbReference>
<sequence length="551" mass="61263">MAAFVTSWLFELGFKNSGELGRESGSFFRDYAAREINVLLWISLIAITALLLRKIAALLNLWAKGQRIPGPPCPSFHGHSKLISGGGSAEKFSEFLFKSHEKYGSIVRLWLGPTQLLVSVRDLTLIKEVLEKAEDKLPLTGRAFRLAFGRSSLFVSSFEKVQHKRESLALQLNGKLLERASAVSLRVVDCVVARMDSIMAKGLLDCRSFSQHMSFSILGATLFGESFLSWSNAITYEELLMMIAKDACFWASYNVPPVWKRGFWRYRHLCKKLKSLTQEIIQQCKQTYNPLGEMSKTFKDTTAWNAGGTFSPNDKVLNDSLLEALNNQLDHREELCGSIMGVMFHGCLTTAGLIGSILARLVMHPEIQDKIYSEVVAVCNNSKPEATDVQKMPFLFATVYEAARLLPAGPLLQRCSLKHDLELNTGVTVPAGAIVVVPIQLVQMDDSCWGSDANQFNPYRFLSRLGTDSRSTFVLNGLNEKSAFLPFGSGTRACVGERFAVLAIATMFAYLLQQFEVRLQPGSENHPKPTMKNCVLELLPSPKIVLVGRKS</sequence>
<dbReference type="EMBL" id="JAINDJ010000003">
    <property type="protein sequence ID" value="KAG9454809.1"/>
    <property type="molecule type" value="Genomic_DNA"/>
</dbReference>
<dbReference type="InterPro" id="IPR017972">
    <property type="entry name" value="Cyt_P450_CS"/>
</dbReference>
<proteinExistence type="inferred from homology"/>
<gene>
    <name evidence="4" type="ORF">H6P81_007713</name>
</gene>
<evidence type="ECO:0000313" key="5">
    <source>
        <dbReference type="Proteomes" id="UP000825729"/>
    </source>
</evidence>
<comment type="cofactor">
    <cofactor evidence="2">
        <name>heme</name>
        <dbReference type="ChEBI" id="CHEBI:30413"/>
    </cofactor>
</comment>
<evidence type="ECO:0008006" key="6">
    <source>
        <dbReference type="Google" id="ProtNLM"/>
    </source>
</evidence>
<name>A0AAV7F2B8_ARIFI</name>
<dbReference type="AlphaFoldDB" id="A0AAV7F2B8"/>
<keyword evidence="3" id="KW-0503">Monooxygenase</keyword>
<dbReference type="GO" id="GO:0020037">
    <property type="term" value="F:heme binding"/>
    <property type="evidence" value="ECO:0007669"/>
    <property type="project" value="InterPro"/>
</dbReference>
<dbReference type="Gene3D" id="1.10.630.10">
    <property type="entry name" value="Cytochrome P450"/>
    <property type="match status" value="1"/>
</dbReference>
<dbReference type="InterPro" id="IPR001128">
    <property type="entry name" value="Cyt_P450"/>
</dbReference>
<reference evidence="4 5" key="1">
    <citation type="submission" date="2021-07" db="EMBL/GenBank/DDBJ databases">
        <title>The Aristolochia fimbriata genome: insights into angiosperm evolution, floral development and chemical biosynthesis.</title>
        <authorList>
            <person name="Jiao Y."/>
        </authorList>
    </citation>
    <scope>NUCLEOTIDE SEQUENCE [LARGE SCALE GENOMIC DNA]</scope>
    <source>
        <strain evidence="4">IBCAS-2021</strain>
        <tissue evidence="4">Leaf</tissue>
    </source>
</reference>
<keyword evidence="2 3" id="KW-0479">Metal-binding</keyword>
<organism evidence="4 5">
    <name type="scientific">Aristolochia fimbriata</name>
    <name type="common">White veined hardy Dutchman's pipe vine</name>
    <dbReference type="NCBI Taxonomy" id="158543"/>
    <lineage>
        <taxon>Eukaryota</taxon>
        <taxon>Viridiplantae</taxon>
        <taxon>Streptophyta</taxon>
        <taxon>Embryophyta</taxon>
        <taxon>Tracheophyta</taxon>
        <taxon>Spermatophyta</taxon>
        <taxon>Magnoliopsida</taxon>
        <taxon>Magnoliidae</taxon>
        <taxon>Piperales</taxon>
        <taxon>Aristolochiaceae</taxon>
        <taxon>Aristolochia</taxon>
    </lineage>
</organism>
<dbReference type="PANTHER" id="PTHR24291">
    <property type="entry name" value="CYTOCHROME P450 FAMILY 4"/>
    <property type="match status" value="1"/>
</dbReference>
<dbReference type="Pfam" id="PF00067">
    <property type="entry name" value="p450"/>
    <property type="match status" value="1"/>
</dbReference>
<dbReference type="GO" id="GO:0004497">
    <property type="term" value="F:monooxygenase activity"/>
    <property type="evidence" value="ECO:0007669"/>
    <property type="project" value="UniProtKB-KW"/>
</dbReference>
<comment type="caution">
    <text evidence="4">The sequence shown here is derived from an EMBL/GenBank/DDBJ whole genome shotgun (WGS) entry which is preliminary data.</text>
</comment>
<feature type="binding site" description="axial binding residue" evidence="2">
    <location>
        <position position="494"/>
    </location>
    <ligand>
        <name>heme</name>
        <dbReference type="ChEBI" id="CHEBI:30413"/>
    </ligand>
    <ligandPart>
        <name>Fe</name>
        <dbReference type="ChEBI" id="CHEBI:18248"/>
    </ligandPart>
</feature>
<dbReference type="GO" id="GO:0005506">
    <property type="term" value="F:iron ion binding"/>
    <property type="evidence" value="ECO:0007669"/>
    <property type="project" value="InterPro"/>
</dbReference>
<evidence type="ECO:0000256" key="2">
    <source>
        <dbReference type="PIRSR" id="PIRSR602401-1"/>
    </source>
</evidence>